<gene>
    <name evidence="2" type="ORF">BFG52_06175</name>
</gene>
<feature type="transmembrane region" description="Helical" evidence="1">
    <location>
        <begin position="281"/>
        <end position="301"/>
    </location>
</feature>
<dbReference type="AlphaFoldDB" id="A0A1B2LYH0"/>
<feature type="transmembrane region" description="Helical" evidence="1">
    <location>
        <begin position="64"/>
        <end position="87"/>
    </location>
</feature>
<evidence type="ECO:0008006" key="4">
    <source>
        <dbReference type="Google" id="ProtNLM"/>
    </source>
</evidence>
<dbReference type="EMBL" id="CP016895">
    <property type="protein sequence ID" value="AOA57976.1"/>
    <property type="molecule type" value="Genomic_DNA"/>
</dbReference>
<dbReference type="GO" id="GO:0015661">
    <property type="term" value="F:L-lysine efflux transmembrane transporter activity"/>
    <property type="evidence" value="ECO:0007669"/>
    <property type="project" value="InterPro"/>
</dbReference>
<keyword evidence="3" id="KW-1185">Reference proteome</keyword>
<reference evidence="2 3" key="1">
    <citation type="submission" date="2016-08" db="EMBL/GenBank/DDBJ databases">
        <authorList>
            <person name="Seilhamer J.J."/>
        </authorList>
    </citation>
    <scope>NUCLEOTIDE SEQUENCE [LARGE SCALE GENOMIC DNA]</scope>
    <source>
        <strain evidence="2 3">BRTC-1</strain>
    </source>
</reference>
<dbReference type="InterPro" id="IPR005642">
    <property type="entry name" value="LysO"/>
</dbReference>
<dbReference type="KEGG" id="ala:BFG52_06175"/>
<accession>A0A1B2LYH0</accession>
<proteinExistence type="predicted"/>
<dbReference type="GO" id="GO:0005886">
    <property type="term" value="C:plasma membrane"/>
    <property type="evidence" value="ECO:0007669"/>
    <property type="project" value="TreeGrafter"/>
</dbReference>
<feature type="transmembrane region" description="Helical" evidence="1">
    <location>
        <begin position="168"/>
        <end position="190"/>
    </location>
</feature>
<feature type="transmembrane region" description="Helical" evidence="1">
    <location>
        <begin position="140"/>
        <end position="156"/>
    </location>
</feature>
<keyword evidence="1" id="KW-0472">Membrane</keyword>
<feature type="transmembrane region" description="Helical" evidence="1">
    <location>
        <begin position="31"/>
        <end position="52"/>
    </location>
</feature>
<dbReference type="PANTHER" id="PTHR35804:SF1">
    <property type="entry name" value="LYSINE EXPORTER LYSO"/>
    <property type="match status" value="1"/>
</dbReference>
<organism evidence="2 3">
    <name type="scientific">Acinetobacter larvae</name>
    <dbReference type="NCBI Taxonomy" id="1789224"/>
    <lineage>
        <taxon>Bacteria</taxon>
        <taxon>Pseudomonadati</taxon>
        <taxon>Pseudomonadota</taxon>
        <taxon>Gammaproteobacteria</taxon>
        <taxon>Moraxellales</taxon>
        <taxon>Moraxellaceae</taxon>
        <taxon>Acinetobacter</taxon>
    </lineage>
</organism>
<dbReference type="Pfam" id="PF03956">
    <property type="entry name" value="Lys_export"/>
    <property type="match status" value="2"/>
</dbReference>
<dbReference type="Proteomes" id="UP000093391">
    <property type="component" value="Chromosome"/>
</dbReference>
<protein>
    <recommendedName>
        <fullName evidence="4">Lysine exporter LysO family protein</fullName>
    </recommendedName>
</protein>
<dbReference type="RefSeq" id="WP_067553644.1">
    <property type="nucleotide sequence ID" value="NZ_CP016895.1"/>
</dbReference>
<name>A0A1B2LYH0_9GAMM</name>
<feature type="transmembrane region" description="Helical" evidence="1">
    <location>
        <begin position="107"/>
        <end position="128"/>
    </location>
</feature>
<evidence type="ECO:0000313" key="3">
    <source>
        <dbReference type="Proteomes" id="UP000093391"/>
    </source>
</evidence>
<sequence>MQSLWLILQLLICLFLGFILAKRMSPRLIQWVYKILPYFTYILLVAIAMEFADTINSLAQPTHIIKNAFIIASLTSLGSFLCCYIIFKILRFQPQHGKVSTELLFSSLLNISYALFALIAGYFLATYLSAADYPAHINTWYLLLFFMLLIGIDLAQSPINKAWLNWKILLVPVACIVGSILGACAALLWIEQLSLSELFLLSQGYGFYSMSSIVISELKNPQLGSIALVNDLLREVFAILLMYLLGWRYPRAAIATAGATAMDVTLPMVKQSCGNQFIPHAMVSGFILSIVAPIAVSMLAAL</sequence>
<dbReference type="PANTHER" id="PTHR35804">
    <property type="entry name" value="LYSINE EXPORTER LYSO"/>
    <property type="match status" value="1"/>
</dbReference>
<keyword evidence="1" id="KW-0812">Transmembrane</keyword>
<evidence type="ECO:0000313" key="2">
    <source>
        <dbReference type="EMBL" id="AOA57976.1"/>
    </source>
</evidence>
<keyword evidence="1" id="KW-1133">Transmembrane helix</keyword>
<evidence type="ECO:0000256" key="1">
    <source>
        <dbReference type="SAM" id="Phobius"/>
    </source>
</evidence>
<dbReference type="OrthoDB" id="5451742at2"/>